<dbReference type="Gene3D" id="3.30.160.60">
    <property type="entry name" value="Classic Zinc Finger"/>
    <property type="match status" value="1"/>
</dbReference>
<keyword evidence="1" id="KW-0479">Metal-binding</keyword>
<dbReference type="SUPFAM" id="SSF57667">
    <property type="entry name" value="beta-beta-alpha zinc fingers"/>
    <property type="match status" value="1"/>
</dbReference>
<keyword evidence="2 4" id="KW-0863">Zinc-finger</keyword>
<dbReference type="PANTHER" id="PTHR23235:SF120">
    <property type="entry name" value="KRUPPEL-LIKE FACTOR 15"/>
    <property type="match status" value="1"/>
</dbReference>
<dbReference type="Proteomes" id="UP001142055">
    <property type="component" value="Chromosome 1"/>
</dbReference>
<keyword evidence="3" id="KW-0862">Zinc</keyword>
<gene>
    <name evidence="6" type="ORF">RDWZM_000130</name>
</gene>
<dbReference type="GO" id="GO:0000981">
    <property type="term" value="F:DNA-binding transcription factor activity, RNA polymerase II-specific"/>
    <property type="evidence" value="ECO:0007669"/>
    <property type="project" value="TreeGrafter"/>
</dbReference>
<reference evidence="6" key="1">
    <citation type="submission" date="2022-12" db="EMBL/GenBank/DDBJ databases">
        <title>Genome assemblies of Blomia tropicalis.</title>
        <authorList>
            <person name="Cui Y."/>
        </authorList>
    </citation>
    <scope>NUCLEOTIDE SEQUENCE</scope>
    <source>
        <tissue evidence="6">Adult mites</tissue>
    </source>
</reference>
<evidence type="ECO:0000259" key="5">
    <source>
        <dbReference type="PROSITE" id="PS50157"/>
    </source>
</evidence>
<dbReference type="SMART" id="SM00355">
    <property type="entry name" value="ZnF_C2H2"/>
    <property type="match status" value="2"/>
</dbReference>
<evidence type="ECO:0000256" key="1">
    <source>
        <dbReference type="ARBA" id="ARBA00022723"/>
    </source>
</evidence>
<dbReference type="GO" id="GO:0008270">
    <property type="term" value="F:zinc ion binding"/>
    <property type="evidence" value="ECO:0007669"/>
    <property type="project" value="UniProtKB-KW"/>
</dbReference>
<name>A0A9Q0MD33_BLOTA</name>
<dbReference type="InterPro" id="IPR036236">
    <property type="entry name" value="Znf_C2H2_sf"/>
</dbReference>
<evidence type="ECO:0000313" key="6">
    <source>
        <dbReference type="EMBL" id="KAJ6221585.1"/>
    </source>
</evidence>
<dbReference type="PROSITE" id="PS50157">
    <property type="entry name" value="ZINC_FINGER_C2H2_2"/>
    <property type="match status" value="1"/>
</dbReference>
<keyword evidence="7" id="KW-1185">Reference proteome</keyword>
<accession>A0A9Q0MD33</accession>
<dbReference type="PANTHER" id="PTHR23235">
    <property type="entry name" value="KRUEPPEL-LIKE TRANSCRIPTION FACTOR"/>
    <property type="match status" value="1"/>
</dbReference>
<dbReference type="InterPro" id="IPR013087">
    <property type="entry name" value="Znf_C2H2_type"/>
</dbReference>
<dbReference type="GO" id="GO:0000978">
    <property type="term" value="F:RNA polymerase II cis-regulatory region sequence-specific DNA binding"/>
    <property type="evidence" value="ECO:0007669"/>
    <property type="project" value="TreeGrafter"/>
</dbReference>
<feature type="domain" description="C2H2-type" evidence="5">
    <location>
        <begin position="174"/>
        <end position="203"/>
    </location>
</feature>
<evidence type="ECO:0000313" key="7">
    <source>
        <dbReference type="Proteomes" id="UP001142055"/>
    </source>
</evidence>
<comment type="caution">
    <text evidence="6">The sequence shown here is derived from an EMBL/GenBank/DDBJ whole genome shotgun (WGS) entry which is preliminary data.</text>
</comment>
<dbReference type="PROSITE" id="PS00028">
    <property type="entry name" value="ZINC_FINGER_C2H2_1"/>
    <property type="match status" value="1"/>
</dbReference>
<dbReference type="EMBL" id="JAPWDV010000001">
    <property type="protein sequence ID" value="KAJ6221585.1"/>
    <property type="molecule type" value="Genomic_DNA"/>
</dbReference>
<proteinExistence type="predicted"/>
<protein>
    <recommendedName>
        <fullName evidence="5">C2H2-type domain-containing protein</fullName>
    </recommendedName>
</protein>
<sequence>MTNIAVLQQSVMNTLVDGFFETKKLEIKAKLKNSLDVIVDDLFGQLVVQVKQLLLVPSPNVAETIGGDQLSNKDTNYSNQSTPIVSCTNVTSVNNKNTKSNKFFSLRQPTTSNTMVDHYKQVEIEIDSRTIQMEVSHPSNNEELNNQMQDQYEMSDKENNFEQITPLKSSKFKFTCQTPGCTKSYKHEYELKRHRRFHLGIKPYHCKWESCSYSSEDKTNTLRHIQCNHIKKCTLPQSETIEAKDYLMVDQQLLEQMLNGT</sequence>
<evidence type="ECO:0000256" key="2">
    <source>
        <dbReference type="ARBA" id="ARBA00022771"/>
    </source>
</evidence>
<evidence type="ECO:0000256" key="4">
    <source>
        <dbReference type="PROSITE-ProRule" id="PRU00042"/>
    </source>
</evidence>
<dbReference type="AlphaFoldDB" id="A0A9Q0MD33"/>
<evidence type="ECO:0000256" key="3">
    <source>
        <dbReference type="ARBA" id="ARBA00022833"/>
    </source>
</evidence>
<organism evidence="6 7">
    <name type="scientific">Blomia tropicalis</name>
    <name type="common">Mite</name>
    <dbReference type="NCBI Taxonomy" id="40697"/>
    <lineage>
        <taxon>Eukaryota</taxon>
        <taxon>Metazoa</taxon>
        <taxon>Ecdysozoa</taxon>
        <taxon>Arthropoda</taxon>
        <taxon>Chelicerata</taxon>
        <taxon>Arachnida</taxon>
        <taxon>Acari</taxon>
        <taxon>Acariformes</taxon>
        <taxon>Sarcoptiformes</taxon>
        <taxon>Astigmata</taxon>
        <taxon>Glycyphagoidea</taxon>
        <taxon>Echimyopodidae</taxon>
        <taxon>Blomia</taxon>
    </lineage>
</organism>